<evidence type="ECO:0000256" key="1">
    <source>
        <dbReference type="SAM" id="MobiDB-lite"/>
    </source>
</evidence>
<feature type="compositionally biased region" description="Basic and acidic residues" evidence="1">
    <location>
        <begin position="24"/>
        <end position="35"/>
    </location>
</feature>
<comment type="caution">
    <text evidence="2">The sequence shown here is derived from an EMBL/GenBank/DDBJ whole genome shotgun (WGS) entry which is preliminary data.</text>
</comment>
<sequence length="251" mass="27346">MYDCPIYRELKTLPSGGGGATGGDELRDGEAEARVDVGGVGDRVPEKMIRQAKILKKVSLNRVLTEIGSKPQKLPFITPQPISPSQSDPRTNNQPDSDNQASQETITPKASDKPPTTPVQTTLNPPLPIMNTSPHINNSSFDNDSKSASNLTPPNTTTTIPSPPPKQETTKPNTLANLLTSEIPLHCSPMEETPTNCSNDPNQTEPRTTCKKWKRKPGPKPNITQEFSPWMQSKQGTLTVAKALGIIKYMR</sequence>
<evidence type="ECO:0000313" key="2">
    <source>
        <dbReference type="EMBL" id="GER57164.1"/>
    </source>
</evidence>
<proteinExistence type="predicted"/>
<feature type="compositionally biased region" description="Polar residues" evidence="1">
    <location>
        <begin position="118"/>
        <end position="151"/>
    </location>
</feature>
<name>A0A5A7RJ18_STRAF</name>
<organism evidence="2 3">
    <name type="scientific">Striga asiatica</name>
    <name type="common">Asiatic witchweed</name>
    <name type="synonym">Buchnera asiatica</name>
    <dbReference type="NCBI Taxonomy" id="4170"/>
    <lineage>
        <taxon>Eukaryota</taxon>
        <taxon>Viridiplantae</taxon>
        <taxon>Streptophyta</taxon>
        <taxon>Embryophyta</taxon>
        <taxon>Tracheophyta</taxon>
        <taxon>Spermatophyta</taxon>
        <taxon>Magnoliopsida</taxon>
        <taxon>eudicotyledons</taxon>
        <taxon>Gunneridae</taxon>
        <taxon>Pentapetalae</taxon>
        <taxon>asterids</taxon>
        <taxon>lamiids</taxon>
        <taxon>Lamiales</taxon>
        <taxon>Orobanchaceae</taxon>
        <taxon>Buchnereae</taxon>
        <taxon>Striga</taxon>
    </lineage>
</organism>
<feature type="region of interest" description="Disordered" evidence="1">
    <location>
        <begin position="11"/>
        <end position="39"/>
    </location>
</feature>
<accession>A0A5A7RJ18</accession>
<feature type="region of interest" description="Disordered" evidence="1">
    <location>
        <begin position="187"/>
        <end position="223"/>
    </location>
</feature>
<reference evidence="3" key="1">
    <citation type="journal article" date="2019" name="Curr. Biol.">
        <title>Genome Sequence of Striga asiatica Provides Insight into the Evolution of Plant Parasitism.</title>
        <authorList>
            <person name="Yoshida S."/>
            <person name="Kim S."/>
            <person name="Wafula E.K."/>
            <person name="Tanskanen J."/>
            <person name="Kim Y.M."/>
            <person name="Honaas L."/>
            <person name="Yang Z."/>
            <person name="Spallek T."/>
            <person name="Conn C.E."/>
            <person name="Ichihashi Y."/>
            <person name="Cheong K."/>
            <person name="Cui S."/>
            <person name="Der J.P."/>
            <person name="Gundlach H."/>
            <person name="Jiao Y."/>
            <person name="Hori C."/>
            <person name="Ishida J.K."/>
            <person name="Kasahara H."/>
            <person name="Kiba T."/>
            <person name="Kim M.S."/>
            <person name="Koo N."/>
            <person name="Laohavisit A."/>
            <person name="Lee Y.H."/>
            <person name="Lumba S."/>
            <person name="McCourt P."/>
            <person name="Mortimer J.C."/>
            <person name="Mutuku J.M."/>
            <person name="Nomura T."/>
            <person name="Sasaki-Sekimoto Y."/>
            <person name="Seto Y."/>
            <person name="Wang Y."/>
            <person name="Wakatake T."/>
            <person name="Sakakibara H."/>
            <person name="Demura T."/>
            <person name="Yamaguchi S."/>
            <person name="Yoneyama K."/>
            <person name="Manabe R.I."/>
            <person name="Nelson D.C."/>
            <person name="Schulman A.H."/>
            <person name="Timko M.P."/>
            <person name="dePamphilis C.W."/>
            <person name="Choi D."/>
            <person name="Shirasu K."/>
        </authorList>
    </citation>
    <scope>NUCLEOTIDE SEQUENCE [LARGE SCALE GENOMIC DNA]</scope>
    <source>
        <strain evidence="3">cv. UVA1</strain>
    </source>
</reference>
<keyword evidence="3" id="KW-1185">Reference proteome</keyword>
<feature type="compositionally biased region" description="Polar residues" evidence="1">
    <location>
        <begin position="193"/>
        <end position="207"/>
    </location>
</feature>
<feature type="region of interest" description="Disordered" evidence="1">
    <location>
        <begin position="66"/>
        <end position="172"/>
    </location>
</feature>
<protein>
    <submittedName>
        <fullName evidence="2">Uncharacterized protein</fullName>
    </submittedName>
</protein>
<feature type="compositionally biased region" description="Polar residues" evidence="1">
    <location>
        <begin position="83"/>
        <end position="108"/>
    </location>
</feature>
<feature type="compositionally biased region" description="Basic residues" evidence="1">
    <location>
        <begin position="209"/>
        <end position="218"/>
    </location>
</feature>
<dbReference type="EMBL" id="BKCP01013181">
    <property type="protein sequence ID" value="GER57164.1"/>
    <property type="molecule type" value="Genomic_DNA"/>
</dbReference>
<gene>
    <name evidence="2" type="ORF">STAS_34953</name>
</gene>
<dbReference type="Proteomes" id="UP000325081">
    <property type="component" value="Unassembled WGS sequence"/>
</dbReference>
<evidence type="ECO:0000313" key="3">
    <source>
        <dbReference type="Proteomes" id="UP000325081"/>
    </source>
</evidence>
<dbReference type="AlphaFoldDB" id="A0A5A7RJ18"/>